<dbReference type="SUPFAM" id="SSF143011">
    <property type="entry name" value="RelE-like"/>
    <property type="match status" value="1"/>
</dbReference>
<dbReference type="Pfam" id="PF05015">
    <property type="entry name" value="HigB-like_toxin"/>
    <property type="match status" value="1"/>
</dbReference>
<dbReference type="InterPro" id="IPR007711">
    <property type="entry name" value="HigB-1"/>
</dbReference>
<dbReference type="RefSeq" id="WP_282470224.1">
    <property type="nucleotide sequence ID" value="NZ_JBANEI010000002.1"/>
</dbReference>
<comment type="caution">
    <text evidence="1">The sequence shown here is derived from an EMBL/GenBank/DDBJ whole genome shotgun (WGS) entry which is preliminary data.</text>
</comment>
<dbReference type="PANTHER" id="PTHR40266:SF2">
    <property type="entry name" value="TOXIN HIGB-1"/>
    <property type="match status" value="1"/>
</dbReference>
<keyword evidence="2" id="KW-1185">Reference proteome</keyword>
<accession>A0ABU8DBM5</accession>
<dbReference type="EMBL" id="JBANEI010000002">
    <property type="protein sequence ID" value="MEI2680928.1"/>
    <property type="molecule type" value="Genomic_DNA"/>
</dbReference>
<organism evidence="1 2">
    <name type="scientific">Erwinia aphidicola</name>
    <dbReference type="NCBI Taxonomy" id="68334"/>
    <lineage>
        <taxon>Bacteria</taxon>
        <taxon>Pseudomonadati</taxon>
        <taxon>Pseudomonadota</taxon>
        <taxon>Gammaproteobacteria</taxon>
        <taxon>Enterobacterales</taxon>
        <taxon>Erwiniaceae</taxon>
        <taxon>Erwinia</taxon>
    </lineage>
</organism>
<evidence type="ECO:0000313" key="2">
    <source>
        <dbReference type="Proteomes" id="UP001306592"/>
    </source>
</evidence>
<dbReference type="InterPro" id="IPR035093">
    <property type="entry name" value="RelE/ParE_toxin_dom_sf"/>
</dbReference>
<dbReference type="Proteomes" id="UP001306592">
    <property type="component" value="Unassembled WGS sequence"/>
</dbReference>
<sequence length="102" mass="12111">MLRHIDSFRDEWLMDFFIYGKAHRKIPSTIESALARKLDIINAAATYKDLKSPPGNRYEELSPPLDEYSAIRVNQQYRLIFRWVDGKALDLYLDPHNYKNHK</sequence>
<gene>
    <name evidence="1" type="ORF">V8N49_04560</name>
</gene>
<proteinExistence type="predicted"/>
<reference evidence="1 2" key="1">
    <citation type="submission" date="2024-02" db="EMBL/GenBank/DDBJ databases">
        <title>First report Erwinia aphidicola in onion in Chile.</title>
        <authorList>
            <person name="Valenzuela M."/>
            <person name="Pena M."/>
            <person name="Dutta B."/>
        </authorList>
    </citation>
    <scope>NUCLEOTIDE SEQUENCE [LARGE SCALE GENOMIC DNA]</scope>
    <source>
        <strain evidence="1 2">QCJ3A</strain>
    </source>
</reference>
<name>A0ABU8DBM5_ERWAP</name>
<protein>
    <submittedName>
        <fullName evidence="1">Type II toxin-antitoxin system RelE/ParE family toxin</fullName>
    </submittedName>
</protein>
<dbReference type="Gene3D" id="3.30.2310.20">
    <property type="entry name" value="RelE-like"/>
    <property type="match status" value="1"/>
</dbReference>
<evidence type="ECO:0000313" key="1">
    <source>
        <dbReference type="EMBL" id="MEI2680928.1"/>
    </source>
</evidence>
<dbReference type="PANTHER" id="PTHR40266">
    <property type="entry name" value="TOXIN HIGB-1"/>
    <property type="match status" value="1"/>
</dbReference>